<comment type="caution">
    <text evidence="1">The sequence shown here is derived from an EMBL/GenBank/DDBJ whole genome shotgun (WGS) entry which is preliminary data.</text>
</comment>
<keyword evidence="2" id="KW-1185">Reference proteome</keyword>
<name>A0ABU0URT8_ACIBI</name>
<reference evidence="1 2" key="1">
    <citation type="submission" date="2023-07" db="EMBL/GenBank/DDBJ databases">
        <title>Functional and genomic diversity of the sorghum phyllosphere microbiome.</title>
        <authorList>
            <person name="Shade A."/>
        </authorList>
    </citation>
    <scope>NUCLEOTIDE SEQUENCE [LARGE SCALE GENOMIC DNA]</scope>
    <source>
        <strain evidence="1 2">SORGH_AS_0887</strain>
    </source>
</reference>
<accession>A0ABU0URT8</accession>
<evidence type="ECO:0000313" key="2">
    <source>
        <dbReference type="Proteomes" id="UP001233360"/>
    </source>
</evidence>
<protein>
    <submittedName>
        <fullName evidence="1">Uncharacterized protein</fullName>
    </submittedName>
</protein>
<sequence>MNWQEIETGEVMQSFARFSDSWDEHKTKIEGNAESSQNTEAFNMTADGVRFSFRRVGNKHSIIFGGNSEQIKKSTFDYFKGLCVKFFEDSKPVLN</sequence>
<gene>
    <name evidence="1" type="ORF">QE380_000181</name>
</gene>
<proteinExistence type="predicted"/>
<organism evidence="1 2">
    <name type="scientific">Acinetobacter baylyi</name>
    <dbReference type="NCBI Taxonomy" id="202950"/>
    <lineage>
        <taxon>Bacteria</taxon>
        <taxon>Pseudomonadati</taxon>
        <taxon>Pseudomonadota</taxon>
        <taxon>Gammaproteobacteria</taxon>
        <taxon>Moraxellales</taxon>
        <taxon>Moraxellaceae</taxon>
        <taxon>Acinetobacter</taxon>
    </lineage>
</organism>
<evidence type="ECO:0000313" key="1">
    <source>
        <dbReference type="EMBL" id="MDQ1207258.1"/>
    </source>
</evidence>
<dbReference type="EMBL" id="JAUTBK010000002">
    <property type="protein sequence ID" value="MDQ1207258.1"/>
    <property type="molecule type" value="Genomic_DNA"/>
</dbReference>
<dbReference type="RefSeq" id="WP_307001354.1">
    <property type="nucleotide sequence ID" value="NZ_JAUTBK010000002.1"/>
</dbReference>
<dbReference type="Proteomes" id="UP001233360">
    <property type="component" value="Unassembled WGS sequence"/>
</dbReference>